<gene>
    <name evidence="2" type="ORF">ERS852394_02282</name>
    <name evidence="3" type="ORF">ERS852533_00760</name>
</gene>
<accession>A0A174FH49</accession>
<organism evidence="2 4">
    <name type="scientific">Blautia obeum</name>
    <dbReference type="NCBI Taxonomy" id="40520"/>
    <lineage>
        <taxon>Bacteria</taxon>
        <taxon>Bacillati</taxon>
        <taxon>Bacillota</taxon>
        <taxon>Clostridia</taxon>
        <taxon>Lachnospirales</taxon>
        <taxon>Lachnospiraceae</taxon>
        <taxon>Blautia</taxon>
    </lineage>
</organism>
<dbReference type="Proteomes" id="UP000095413">
    <property type="component" value="Unassembled WGS sequence"/>
</dbReference>
<reference evidence="4 5" key="1">
    <citation type="submission" date="2015-09" db="EMBL/GenBank/DDBJ databases">
        <authorList>
            <consortium name="Pathogen Informatics"/>
        </authorList>
    </citation>
    <scope>NUCLEOTIDE SEQUENCE [LARGE SCALE GENOMIC DNA]</scope>
    <source>
        <strain evidence="2 4">2789STDY5608837</strain>
        <strain evidence="3 5">2789STDY5834921</strain>
    </source>
</reference>
<keyword evidence="1" id="KW-0812">Transmembrane</keyword>
<dbReference type="RefSeq" id="WP_055055479.1">
    <property type="nucleotide sequence ID" value="NZ_CYZD01000012.1"/>
</dbReference>
<evidence type="ECO:0000313" key="5">
    <source>
        <dbReference type="Proteomes" id="UP000095413"/>
    </source>
</evidence>
<feature type="transmembrane region" description="Helical" evidence="1">
    <location>
        <begin position="71"/>
        <end position="95"/>
    </location>
</feature>
<dbReference type="Proteomes" id="UP000095409">
    <property type="component" value="Unassembled WGS sequence"/>
</dbReference>
<evidence type="ECO:0000256" key="1">
    <source>
        <dbReference type="SAM" id="Phobius"/>
    </source>
</evidence>
<evidence type="ECO:0000313" key="4">
    <source>
        <dbReference type="Proteomes" id="UP000095409"/>
    </source>
</evidence>
<feature type="transmembrane region" description="Helical" evidence="1">
    <location>
        <begin position="15"/>
        <end position="34"/>
    </location>
</feature>
<dbReference type="EMBL" id="CYZD01000012">
    <property type="protein sequence ID" value="CUO47750.1"/>
    <property type="molecule type" value="Genomic_DNA"/>
</dbReference>
<feature type="transmembrane region" description="Helical" evidence="1">
    <location>
        <begin position="115"/>
        <end position="137"/>
    </location>
</feature>
<dbReference type="EMBL" id="CZBA01000003">
    <property type="protein sequence ID" value="CUP24849.1"/>
    <property type="molecule type" value="Genomic_DNA"/>
</dbReference>
<dbReference type="PROSITE" id="PS51257">
    <property type="entry name" value="PROKAR_LIPOPROTEIN"/>
    <property type="match status" value="1"/>
</dbReference>
<evidence type="ECO:0000313" key="3">
    <source>
        <dbReference type="EMBL" id="CUP24849.1"/>
    </source>
</evidence>
<feature type="transmembrane region" description="Helical" evidence="1">
    <location>
        <begin position="158"/>
        <end position="177"/>
    </location>
</feature>
<protein>
    <submittedName>
        <fullName evidence="2">Stage II sporulation protein M</fullName>
    </submittedName>
</protein>
<dbReference type="AlphaFoldDB" id="A0A174FH49"/>
<evidence type="ECO:0000313" key="2">
    <source>
        <dbReference type="EMBL" id="CUO47750.1"/>
    </source>
</evidence>
<keyword evidence="1" id="KW-0472">Membrane</keyword>
<keyword evidence="1" id="KW-1133">Transmembrane helix</keyword>
<dbReference type="OrthoDB" id="1972066at2"/>
<proteinExistence type="predicted"/>
<sequence length="197" mass="22147">MKQKLSINKNRELPAYYLFFIGCVIGIVLPNLIYKMQWKQNTVSALYLMGIYAEKGSREYFWKVLRMRGGLFLLVAGSGLTIFGVLVAVGGMILLGIGMGMLMTMSILQFGFHGGLIGIGLMFPQFIIYVPCFFAVSKNVYEYSMRIWKNHSSFSGQVSTYIVKMLICAVVLCAGILSEVYCNPVIMKILIQNLKIF</sequence>
<name>A0A174FH49_9FIRM</name>